<evidence type="ECO:0000313" key="6">
    <source>
        <dbReference type="EMBL" id="KAJ3201682.1"/>
    </source>
</evidence>
<dbReference type="InterPro" id="IPR039776">
    <property type="entry name" value="Pds5"/>
</dbReference>
<dbReference type="PANTHER" id="PTHR12663">
    <property type="entry name" value="ANDROGEN INDUCED INHIBITOR OF PROLIFERATION AS3 / PDS5-RELATED"/>
    <property type="match status" value="1"/>
</dbReference>
<keyword evidence="4" id="KW-0539">Nucleus</keyword>
<dbReference type="Gene3D" id="1.25.10.10">
    <property type="entry name" value="Leucine-rich Repeat Variant"/>
    <property type="match status" value="1"/>
</dbReference>
<accession>A0AAD5TXU9</accession>
<dbReference type="InterPro" id="IPR011989">
    <property type="entry name" value="ARM-like"/>
</dbReference>
<evidence type="ECO:0000313" key="7">
    <source>
        <dbReference type="Proteomes" id="UP001211065"/>
    </source>
</evidence>
<dbReference type="GO" id="GO:0005634">
    <property type="term" value="C:nucleus"/>
    <property type="evidence" value="ECO:0007669"/>
    <property type="project" value="UniProtKB-SubCell"/>
</dbReference>
<name>A0AAD5TXU9_9FUNG</name>
<dbReference type="CDD" id="cd19953">
    <property type="entry name" value="PDS5"/>
    <property type="match status" value="1"/>
</dbReference>
<proteinExistence type="predicted"/>
<gene>
    <name evidence="6" type="ORF">HK099_002126</name>
</gene>
<keyword evidence="2" id="KW-0132">Cell division</keyword>
<keyword evidence="3" id="KW-0498">Mitosis</keyword>
<evidence type="ECO:0000256" key="3">
    <source>
        <dbReference type="ARBA" id="ARBA00022776"/>
    </source>
</evidence>
<sequence length="502" mass="57930">MVEKRTGLELNFGKLKTTELASKLKSINQTLKKTEQPTEELKILCLNLVEPKLLTHKIYVPDHPFDEIQLQDVFTVFIHQLKNLHQPENPFFTYYFQLAESLTKVRSICLMGSLEQEVHDELMIEFFQNSFNNINKNTPINVYLLISELLVNLIQEAPSIPSPVCRLIINHFEKKKKIENITAHQMAIDICKSTTMKLQRFVCQHFSELLNQASNTSIPGSPNSSSDEAPSSKQEAAKALLSVHKLILQIHNNCPDLLINVIPQLEMELECEVETRSLAVQILGEMFLDSRMEQTPGMKSFYETWPGVWKSWCDRRNDSSVLVRTLWVELCANIFKFKPELIKALTPCLHEKLMDLEEKVRIASINVFKNLTITDIINIPKSLLLDVSERCRDKKINVRNEAATVLAKIYNKCFKLIKSGENLNASDKFGWIPSHILNLQYVDDKELIALIERLFNEEILPPNLNDDERTDRTLIFLDSLFLSENVDRNRKAFLAYLDRQDT</sequence>
<dbReference type="Proteomes" id="UP001211065">
    <property type="component" value="Unassembled WGS sequence"/>
</dbReference>
<comment type="caution">
    <text evidence="6">The sequence shown here is derived from an EMBL/GenBank/DDBJ whole genome shotgun (WGS) entry which is preliminary data.</text>
</comment>
<reference evidence="6" key="1">
    <citation type="submission" date="2020-05" db="EMBL/GenBank/DDBJ databases">
        <title>Phylogenomic resolution of chytrid fungi.</title>
        <authorList>
            <person name="Stajich J.E."/>
            <person name="Amses K."/>
            <person name="Simmons R."/>
            <person name="Seto K."/>
            <person name="Myers J."/>
            <person name="Bonds A."/>
            <person name="Quandt C.A."/>
            <person name="Barry K."/>
            <person name="Liu P."/>
            <person name="Grigoriev I."/>
            <person name="Longcore J.E."/>
            <person name="James T.Y."/>
        </authorList>
    </citation>
    <scope>NUCLEOTIDE SEQUENCE</scope>
    <source>
        <strain evidence="6">JEL0476</strain>
    </source>
</reference>
<dbReference type="EMBL" id="JADGJW010001687">
    <property type="protein sequence ID" value="KAJ3201682.1"/>
    <property type="molecule type" value="Genomic_DNA"/>
</dbReference>
<evidence type="ECO:0000256" key="2">
    <source>
        <dbReference type="ARBA" id="ARBA00022618"/>
    </source>
</evidence>
<dbReference type="GO" id="GO:0006281">
    <property type="term" value="P:DNA repair"/>
    <property type="evidence" value="ECO:0007669"/>
    <property type="project" value="TreeGrafter"/>
</dbReference>
<dbReference type="SUPFAM" id="SSF48371">
    <property type="entry name" value="ARM repeat"/>
    <property type="match status" value="1"/>
</dbReference>
<keyword evidence="7" id="KW-1185">Reference proteome</keyword>
<dbReference type="GO" id="GO:0051301">
    <property type="term" value="P:cell division"/>
    <property type="evidence" value="ECO:0007669"/>
    <property type="project" value="UniProtKB-KW"/>
</dbReference>
<dbReference type="Pfam" id="PF20168">
    <property type="entry name" value="PDS5"/>
    <property type="match status" value="1"/>
</dbReference>
<protein>
    <submittedName>
        <fullName evidence="6">Uncharacterized protein</fullName>
    </submittedName>
</protein>
<dbReference type="GO" id="GO:0007064">
    <property type="term" value="P:mitotic sister chromatid cohesion"/>
    <property type="evidence" value="ECO:0007669"/>
    <property type="project" value="InterPro"/>
</dbReference>
<dbReference type="InterPro" id="IPR016024">
    <property type="entry name" value="ARM-type_fold"/>
</dbReference>
<dbReference type="GO" id="GO:0000785">
    <property type="term" value="C:chromatin"/>
    <property type="evidence" value="ECO:0007669"/>
    <property type="project" value="TreeGrafter"/>
</dbReference>
<evidence type="ECO:0000256" key="5">
    <source>
        <dbReference type="ARBA" id="ARBA00023306"/>
    </source>
</evidence>
<evidence type="ECO:0000256" key="4">
    <source>
        <dbReference type="ARBA" id="ARBA00023242"/>
    </source>
</evidence>
<organism evidence="6 7">
    <name type="scientific">Clydaea vesicula</name>
    <dbReference type="NCBI Taxonomy" id="447962"/>
    <lineage>
        <taxon>Eukaryota</taxon>
        <taxon>Fungi</taxon>
        <taxon>Fungi incertae sedis</taxon>
        <taxon>Chytridiomycota</taxon>
        <taxon>Chytridiomycota incertae sedis</taxon>
        <taxon>Chytridiomycetes</taxon>
        <taxon>Lobulomycetales</taxon>
        <taxon>Lobulomycetaceae</taxon>
        <taxon>Clydaea</taxon>
    </lineage>
</organism>
<dbReference type="PANTHER" id="PTHR12663:SF0">
    <property type="entry name" value="PRECOCIOUS DISSOCIATION OF SISTERS 5, ISOFORM A"/>
    <property type="match status" value="1"/>
</dbReference>
<feature type="non-terminal residue" evidence="6">
    <location>
        <position position="502"/>
    </location>
</feature>
<dbReference type="AlphaFoldDB" id="A0AAD5TXU9"/>
<keyword evidence="5" id="KW-0131">Cell cycle</keyword>
<comment type="subcellular location">
    <subcellularLocation>
        <location evidence="1">Nucleus</location>
    </subcellularLocation>
</comment>
<evidence type="ECO:0000256" key="1">
    <source>
        <dbReference type="ARBA" id="ARBA00004123"/>
    </source>
</evidence>